<dbReference type="InterPro" id="IPR013083">
    <property type="entry name" value="Znf_RING/FYVE/PHD"/>
</dbReference>
<feature type="non-terminal residue" evidence="7">
    <location>
        <position position="1"/>
    </location>
</feature>
<name>Q1RL77_CIOIN</name>
<feature type="compositionally biased region" description="Polar residues" evidence="5">
    <location>
        <begin position="996"/>
        <end position="1027"/>
    </location>
</feature>
<dbReference type="AlphaFoldDB" id="Q1RL77"/>
<evidence type="ECO:0000256" key="2">
    <source>
        <dbReference type="ARBA" id="ARBA00022771"/>
    </source>
</evidence>
<dbReference type="GO" id="GO:0008270">
    <property type="term" value="F:zinc ion binding"/>
    <property type="evidence" value="ECO:0007669"/>
    <property type="project" value="UniProtKB-KW"/>
</dbReference>
<dbReference type="EMBL" id="BR000157">
    <property type="protein sequence ID" value="FAA00188.1"/>
    <property type="molecule type" value="mRNA"/>
</dbReference>
<dbReference type="InterPro" id="IPR057847">
    <property type="entry name" value="ZMIZ1/ZMIZ2_GBD-like"/>
</dbReference>
<keyword evidence="9" id="KW-1185">Reference proteome</keyword>
<evidence type="ECO:0000313" key="7">
    <source>
        <dbReference type="EMBL" id="FAA00188.1"/>
    </source>
</evidence>
<feature type="compositionally biased region" description="Polar residues" evidence="5">
    <location>
        <begin position="978"/>
        <end position="987"/>
    </location>
</feature>
<feature type="region of interest" description="Disordered" evidence="5">
    <location>
        <begin position="863"/>
        <end position="920"/>
    </location>
</feature>
<keyword evidence="3" id="KW-0862">Zinc</keyword>
<dbReference type="GO" id="GO:0003713">
    <property type="term" value="F:transcription coactivator activity"/>
    <property type="evidence" value="ECO:0000318"/>
    <property type="project" value="GO_Central"/>
</dbReference>
<dbReference type="InterPro" id="IPR040797">
    <property type="entry name" value="ZMIZ1_N"/>
</dbReference>
<dbReference type="Pfam" id="PF25527">
    <property type="entry name" value="GBD-like_ZMIZ1_ZMIZ2"/>
    <property type="match status" value="1"/>
</dbReference>
<accession>F6VV94</accession>
<dbReference type="OrthoDB" id="27975at2759"/>
<dbReference type="Proteomes" id="UP000008144">
    <property type="component" value="Chromosome 14"/>
</dbReference>
<proteinExistence type="evidence at transcript level"/>
<feature type="region of interest" description="Disordered" evidence="5">
    <location>
        <begin position="255"/>
        <end position="281"/>
    </location>
</feature>
<reference evidence="9" key="1">
    <citation type="journal article" date="2002" name="Science">
        <title>The draft genome of Ciona intestinalis: insights into chordate and vertebrate origins.</title>
        <authorList>
            <person name="Dehal P."/>
            <person name="Satou Y."/>
            <person name="Campbell R.K."/>
            <person name="Chapman J."/>
            <person name="Degnan B."/>
            <person name="De Tomaso A."/>
            <person name="Davidson B."/>
            <person name="Di Gregorio A."/>
            <person name="Gelpke M."/>
            <person name="Goodstein D.M."/>
            <person name="Harafuji N."/>
            <person name="Hastings K.E."/>
            <person name="Ho I."/>
            <person name="Hotta K."/>
            <person name="Huang W."/>
            <person name="Kawashima T."/>
            <person name="Lemaire P."/>
            <person name="Martinez D."/>
            <person name="Meinertzhagen I.A."/>
            <person name="Necula S."/>
            <person name="Nonaka M."/>
            <person name="Putnam N."/>
            <person name="Rash S."/>
            <person name="Saiga H."/>
            <person name="Satake M."/>
            <person name="Terry A."/>
            <person name="Yamada L."/>
            <person name="Wang H.G."/>
            <person name="Awazu S."/>
            <person name="Azumi K."/>
            <person name="Boore J."/>
            <person name="Branno M."/>
            <person name="Chin-Bow S."/>
            <person name="DeSantis R."/>
            <person name="Doyle S."/>
            <person name="Francino P."/>
            <person name="Keys D.N."/>
            <person name="Haga S."/>
            <person name="Hayashi H."/>
            <person name="Hino K."/>
            <person name="Imai K.S."/>
            <person name="Inaba K."/>
            <person name="Kano S."/>
            <person name="Kobayashi K."/>
            <person name="Kobayashi M."/>
            <person name="Lee B.I."/>
            <person name="Makabe K.W."/>
            <person name="Manohar C."/>
            <person name="Matassi G."/>
            <person name="Medina M."/>
            <person name="Mochizuki Y."/>
            <person name="Mount S."/>
            <person name="Morishita T."/>
            <person name="Miura S."/>
            <person name="Nakayama A."/>
            <person name="Nishizaka S."/>
            <person name="Nomoto H."/>
            <person name="Ohta F."/>
            <person name="Oishi K."/>
            <person name="Rigoutsos I."/>
            <person name="Sano M."/>
            <person name="Sasaki A."/>
            <person name="Sasakura Y."/>
            <person name="Shoguchi E."/>
            <person name="Shin-i T."/>
            <person name="Spagnuolo A."/>
            <person name="Stainier D."/>
            <person name="Suzuki M.M."/>
            <person name="Tassy O."/>
            <person name="Takatori N."/>
            <person name="Tokuoka M."/>
            <person name="Yagi K."/>
            <person name="Yoshizaki F."/>
            <person name="Wada S."/>
            <person name="Zhang C."/>
            <person name="Hyatt P.D."/>
            <person name="Larimer F."/>
            <person name="Detter C."/>
            <person name="Doggett N."/>
            <person name="Glavina T."/>
            <person name="Hawkins T."/>
            <person name="Richardson P."/>
            <person name="Lucas S."/>
            <person name="Kohara Y."/>
            <person name="Levine M."/>
            <person name="Satoh N."/>
            <person name="Rokhsar D.S."/>
        </authorList>
    </citation>
    <scope>NUCLEOTIDE SEQUENCE [LARGE SCALE GENOMIC DNA]</scope>
</reference>
<dbReference type="InterPro" id="IPR004181">
    <property type="entry name" value="Znf_MIZ"/>
</dbReference>
<dbReference type="STRING" id="7719.ENSCINP00000012028"/>
<keyword evidence="2 4" id="KW-0863">Zinc-finger</keyword>
<organism evidence="7">
    <name type="scientific">Ciona intestinalis</name>
    <name type="common">Transparent sea squirt</name>
    <name type="synonym">Ascidia intestinalis</name>
    <dbReference type="NCBI Taxonomy" id="7719"/>
    <lineage>
        <taxon>Eukaryota</taxon>
        <taxon>Metazoa</taxon>
        <taxon>Chordata</taxon>
        <taxon>Tunicata</taxon>
        <taxon>Ascidiacea</taxon>
        <taxon>Phlebobranchia</taxon>
        <taxon>Cionidae</taxon>
        <taxon>Ciona</taxon>
    </lineage>
</organism>
<reference evidence="8" key="4">
    <citation type="submission" date="2025-05" db="UniProtKB">
        <authorList>
            <consortium name="Ensembl"/>
        </authorList>
    </citation>
    <scope>IDENTIFICATION</scope>
</reference>
<dbReference type="Pfam" id="PF18028">
    <property type="entry name" value="Zmiz1_N"/>
    <property type="match status" value="1"/>
</dbReference>
<sequence length="1142" mass="126187">MPMNTAMHTTNLTNQDHHTRQTLDRLECIQKHLKNPDSFSRTARELLEWCSDARAFQRQFHQSLLGCLTVVSEVAGKPGFEPELCYKLLALCNDHRDKFSPNAASMLSKWLHEVNKRTILQPHMEPMKVNNSMSPGSVPLASPITGMMTQKLGFPQPHMGQRPHEPPQNWNSPQPPMQPNHHPSLSVITTVWGVSTTQTPPVPVRSQSNATSFAQQHMGHPDPMQTNYNYQHDKPGMGNMYHSTSSMYANGHRGMGPGRYGNNGSPGHHIQDQSHHPPAAAAAAAAIAAAAAAATATATATATFIKEHQEQPSGYDPVSRLPPPYYTKRYLICTICFLQNTGGMMDHHMHPNMNHPSNTHPMMQQPNRFRPQMPHQYNRGPGSYQMGTGMGPMQNQRHPSVRNYNNEHNFKTSCGPQQNYGQVPFNGSPNMPNHYNKPPEPIHGTHQHPGGSVGPRYSPRLPNNHPNSQQKPYFQGQHGDPNGSYPQRHGYPYPADPNPIPGNPTPPLTPGSAHNVPPYPNTEPAIPAAISEGKSTHDELRLTFPVRDGIVLGPFRLGHNLVVSSHAFHLRPNVYRTLFERHDLDLQFKCYHHEDMLKHTNWPHSVQVSANHVPLTIPRGQDRSSHKPLYLKKVCQPGRNTVDITVSACCCSHFFVLQLVHRPSIRFALKGLMLKRVLPGYHCIEQIKRNFANGAISNSSGTGMNCDTGGEMPPIKVSLRCPITYTRIKIPARGKDCKHIQCFDLESYLQMNSDNATWRCPICHKNALLEYLEVDQYIQNILKAVQDRECHLVSIDANCKWTPLPVSTPHDGAMRGGPDPAMNGMVKTENFDRISVKQEPNSMSGPFNTKTEPQFISALSIKQEPHHHRNEVHVKQEPDGPPNKRLKSVTSPGLTLSNLPAPSPGSYSSQPCHRFNSNDSNQGYSQGYDFNRCGVASNPAPCPGFMRGGPAVPMGNEISDNIARNDMVPIEKRLNHAALSTGNNGSPNRRAPGNPKTPQDPNTPIRPPSSSSLTPQSNNCPTPSSGAFSAAPTCGSINPLQTPNLSSNQQDMNTCKNEPVETCLNPFPSLFDDDGVTSVPSISFDGETVDFKTDAITDETIGSLDILPDNSDLDQILSMPDDLVGTDNTDEQDILHLFDKTS</sequence>
<dbReference type="GO" id="GO:0016925">
    <property type="term" value="P:protein sumoylation"/>
    <property type="evidence" value="ECO:0000318"/>
    <property type="project" value="GO_Central"/>
</dbReference>
<accession>Q1RL77</accession>
<feature type="domain" description="SP-RING-type" evidence="6">
    <location>
        <begin position="706"/>
        <end position="787"/>
    </location>
</feature>
<feature type="compositionally biased region" description="Polar residues" evidence="5">
    <location>
        <begin position="395"/>
        <end position="433"/>
    </location>
</feature>
<reference evidence="7" key="2">
    <citation type="journal article" date="2006" name="Dev. Biol.">
        <title>Systematic analysis of embryonic expression profiles of zinc finger genes in Ciona intestinalis.</title>
        <authorList>
            <person name="Miwata K."/>
            <person name="Chiba T."/>
            <person name="Horii R."/>
            <person name="Yamada L."/>
            <person name="Kubo A."/>
            <person name="Miyamura D."/>
            <person name="Satoh N."/>
            <person name="Satou Y."/>
        </authorList>
    </citation>
    <scope>NUCLEOTIDE SEQUENCE</scope>
</reference>
<dbReference type="GO" id="GO:0006357">
    <property type="term" value="P:regulation of transcription by RNA polymerase II"/>
    <property type="evidence" value="ECO:0000318"/>
    <property type="project" value="GO_Central"/>
</dbReference>
<gene>
    <name evidence="7" type="primary">Ci-PIAS-like</name>
    <name evidence="8" type="synonym">pias-like</name>
</gene>
<reference evidence="8" key="3">
    <citation type="journal article" date="2008" name="Genome Biol.">
        <title>Improved genome assembly and evidence-based global gene model set for the chordate Ciona intestinalis: new insight into intron and operon populations.</title>
        <authorList>
            <person name="Satou Y."/>
            <person name="Mineta K."/>
            <person name="Ogasawara M."/>
            <person name="Sasakura Y."/>
            <person name="Shoguchi E."/>
            <person name="Ueno K."/>
            <person name="Yamada L."/>
            <person name="Matsumoto J."/>
            <person name="Wasserscheid J."/>
            <person name="Dewar K."/>
            <person name="Wiley G.B."/>
            <person name="Macmil S.L."/>
            <person name="Roe B.A."/>
            <person name="Zeller R.W."/>
            <person name="Hastings K.E."/>
            <person name="Lemaire P."/>
            <person name="Lindquist E."/>
            <person name="Endo T."/>
            <person name="Hotta K."/>
            <person name="Inaba K."/>
        </authorList>
    </citation>
    <scope>NUCLEOTIDE SEQUENCE [LARGE SCALE GENOMIC DNA]</scope>
    <source>
        <strain evidence="8">wild type</strain>
    </source>
</reference>
<evidence type="ECO:0000259" key="6">
    <source>
        <dbReference type="PROSITE" id="PS51044"/>
    </source>
</evidence>
<dbReference type="PROSITE" id="PS51044">
    <property type="entry name" value="ZF_SP_RING"/>
    <property type="match status" value="1"/>
</dbReference>
<dbReference type="GO" id="GO:0000785">
    <property type="term" value="C:chromatin"/>
    <property type="evidence" value="ECO:0000318"/>
    <property type="project" value="GO_Central"/>
</dbReference>
<evidence type="ECO:0000256" key="1">
    <source>
        <dbReference type="ARBA" id="ARBA00022723"/>
    </source>
</evidence>
<feature type="region of interest" description="Disordered" evidence="5">
    <location>
        <begin position="155"/>
        <end position="180"/>
    </location>
</feature>
<evidence type="ECO:0000313" key="8">
    <source>
        <dbReference type="Ensembl" id="ENSCINP00000012028.3"/>
    </source>
</evidence>
<feature type="compositionally biased region" description="Pro residues" evidence="5">
    <location>
        <begin position="494"/>
        <end position="509"/>
    </location>
</feature>
<evidence type="ECO:0000313" key="9">
    <source>
        <dbReference type="Proteomes" id="UP000008144"/>
    </source>
</evidence>
<evidence type="ECO:0000256" key="4">
    <source>
        <dbReference type="PROSITE-ProRule" id="PRU00452"/>
    </source>
</evidence>
<dbReference type="GO" id="GO:0061665">
    <property type="term" value="F:SUMO ligase activity"/>
    <property type="evidence" value="ECO:0000318"/>
    <property type="project" value="GO_Central"/>
</dbReference>
<dbReference type="GeneTree" id="ENSGT01030000234539"/>
<dbReference type="Pfam" id="PF02891">
    <property type="entry name" value="zf-MIZ"/>
    <property type="match status" value="1"/>
</dbReference>
<dbReference type="CTD" id="100170014"/>
<dbReference type="GeneID" id="100170014"/>
<accession>A0A1W2VU42</accession>
<evidence type="ECO:0000256" key="3">
    <source>
        <dbReference type="ARBA" id="ARBA00022833"/>
    </source>
</evidence>
<dbReference type="Ensembl" id="ENSCINT00000012028.3">
    <property type="protein sequence ID" value="ENSCINP00000012028.3"/>
    <property type="gene ID" value="ENSCING00000005821.3"/>
</dbReference>
<feature type="compositionally biased region" description="Polar residues" evidence="5">
    <location>
        <begin position="888"/>
        <end position="920"/>
    </location>
</feature>
<dbReference type="Gene3D" id="3.30.40.10">
    <property type="entry name" value="Zinc/RING finger domain, C3HC4 (zinc finger)"/>
    <property type="match status" value="1"/>
</dbReference>
<keyword evidence="1" id="KW-0479">Metal-binding</keyword>
<dbReference type="RefSeq" id="NP_001123220.1">
    <property type="nucleotide sequence ID" value="NM_001129748.1"/>
</dbReference>
<feature type="region of interest" description="Disordered" evidence="5">
    <location>
        <begin position="395"/>
        <end position="527"/>
    </location>
</feature>
<dbReference type="KEGG" id="cin:100170014"/>
<protein>
    <submittedName>
        <fullName evidence="7 8">Zinc finger protein</fullName>
    </submittedName>
</protein>
<evidence type="ECO:0000256" key="5">
    <source>
        <dbReference type="SAM" id="MobiDB-lite"/>
    </source>
</evidence>
<dbReference type="HOGENOM" id="CLU_277559_0_0_1"/>
<feature type="region of interest" description="Disordered" evidence="5">
    <location>
        <begin position="978"/>
        <end position="1032"/>
    </location>
</feature>
<dbReference type="PANTHER" id="PTHR10782">
    <property type="entry name" value="ZINC FINGER MIZ DOMAIN-CONTAINING PROTEIN"/>
    <property type="match status" value="1"/>
</dbReference>
<dbReference type="PANTHER" id="PTHR10782:SF4">
    <property type="entry name" value="TONALLI, ISOFORM E"/>
    <property type="match status" value="1"/>
</dbReference>
<dbReference type="OMA" id="MHPNQMH"/>
<dbReference type="EMBL" id="EAAA01001219">
    <property type="status" value="NOT_ANNOTATED_CDS"/>
    <property type="molecule type" value="Genomic_DNA"/>
</dbReference>